<gene>
    <name evidence="1" type="ORF">COK81_33020</name>
</gene>
<sequence length="113" mass="13272">MYKSAANWFSEEHNLVFITDCFLRILHAAYEELQATLLPYQIKGHRSLQLRDYIVKQRGPFSKEDIRKRFPTVSESTFQRTFQCLQEQHKITLLSKGRTAKWSTVTEETGTTT</sequence>
<dbReference type="EMBL" id="NVCU01000500">
    <property type="protein sequence ID" value="PFT73056.1"/>
    <property type="molecule type" value="Genomic_DNA"/>
</dbReference>
<dbReference type="AlphaFoldDB" id="A0A9X7FYR0"/>
<reference evidence="1 2" key="1">
    <citation type="submission" date="2017-09" db="EMBL/GenBank/DDBJ databases">
        <title>Large-scale bioinformatics analysis of Bacillus genomes uncovers conserved roles of natural products in bacterial physiology.</title>
        <authorList>
            <consortium name="Agbiome Team Llc"/>
            <person name="Bleich R.M."/>
            <person name="Grubbs K.J."/>
            <person name="Santa Maria K.C."/>
            <person name="Allen S.E."/>
            <person name="Farag S."/>
            <person name="Shank E.A."/>
            <person name="Bowers A."/>
        </authorList>
    </citation>
    <scope>NUCLEOTIDE SEQUENCE [LARGE SCALE GENOMIC DNA]</scope>
    <source>
        <strain evidence="1 2">AFS064137</strain>
    </source>
</reference>
<proteinExistence type="predicted"/>
<name>A0A9X7FYR0_BACTU</name>
<accession>A0A9X7FYR0</accession>
<protein>
    <recommendedName>
        <fullName evidence="3">Cell filamentation protein Fic</fullName>
    </recommendedName>
</protein>
<evidence type="ECO:0000313" key="2">
    <source>
        <dbReference type="Proteomes" id="UP000225910"/>
    </source>
</evidence>
<dbReference type="Proteomes" id="UP000225910">
    <property type="component" value="Unassembled WGS sequence"/>
</dbReference>
<comment type="caution">
    <text evidence="1">The sequence shown here is derived from an EMBL/GenBank/DDBJ whole genome shotgun (WGS) entry which is preliminary data.</text>
</comment>
<evidence type="ECO:0000313" key="1">
    <source>
        <dbReference type="EMBL" id="PFT73056.1"/>
    </source>
</evidence>
<organism evidence="1 2">
    <name type="scientific">Bacillus thuringiensis</name>
    <dbReference type="NCBI Taxonomy" id="1428"/>
    <lineage>
        <taxon>Bacteria</taxon>
        <taxon>Bacillati</taxon>
        <taxon>Bacillota</taxon>
        <taxon>Bacilli</taxon>
        <taxon>Bacillales</taxon>
        <taxon>Bacillaceae</taxon>
        <taxon>Bacillus</taxon>
        <taxon>Bacillus cereus group</taxon>
    </lineage>
</organism>
<evidence type="ECO:0008006" key="3">
    <source>
        <dbReference type="Google" id="ProtNLM"/>
    </source>
</evidence>